<dbReference type="InterPro" id="IPR037523">
    <property type="entry name" value="VOC_core"/>
</dbReference>
<dbReference type="PANTHER" id="PTHR35908">
    <property type="entry name" value="HYPOTHETICAL FUSION PROTEIN"/>
    <property type="match status" value="1"/>
</dbReference>
<gene>
    <name evidence="3" type="ORF">H7K45_06780</name>
</gene>
<proteinExistence type="predicted"/>
<dbReference type="SUPFAM" id="SSF54593">
    <property type="entry name" value="Glyoxalase/Bleomycin resistance protein/Dihydroxybiphenyl dioxygenase"/>
    <property type="match status" value="1"/>
</dbReference>
<name>A0A9X2YIY9_9MYCO</name>
<keyword evidence="4" id="KW-1185">Reference proteome</keyword>
<dbReference type="Proteomes" id="UP001141629">
    <property type="component" value="Unassembled WGS sequence"/>
</dbReference>
<evidence type="ECO:0000313" key="4">
    <source>
        <dbReference type="Proteomes" id="UP001141629"/>
    </source>
</evidence>
<evidence type="ECO:0000259" key="2">
    <source>
        <dbReference type="PROSITE" id="PS51819"/>
    </source>
</evidence>
<organism evidence="3 4">
    <name type="scientific">Mycobacterium yunnanensis</name>
    <dbReference type="NCBI Taxonomy" id="368477"/>
    <lineage>
        <taxon>Bacteria</taxon>
        <taxon>Bacillati</taxon>
        <taxon>Actinomycetota</taxon>
        <taxon>Actinomycetes</taxon>
        <taxon>Mycobacteriales</taxon>
        <taxon>Mycobacteriaceae</taxon>
        <taxon>Mycobacterium</taxon>
    </lineage>
</organism>
<protein>
    <submittedName>
        <fullName evidence="3">VOC family protein</fullName>
    </submittedName>
</protein>
<dbReference type="CDD" id="cd06587">
    <property type="entry name" value="VOC"/>
    <property type="match status" value="1"/>
</dbReference>
<sequence length="162" mass="17313">MGDLGPRTLRPGRLRGVGAPSPRRGRVVVVTPTTPQDSPALHIGSVSVDCPDPGQLADFYADLFGMTRVAETPDGRVVAISDGTHTLAMMKVDDYVPPTWPEPGQGQQMHFDVSVADLDAAEARALAVGARLARHQPAPELWRVFLDPAGHPFCLTTFGPQP</sequence>
<dbReference type="InterPro" id="IPR029068">
    <property type="entry name" value="Glyas_Bleomycin-R_OHBP_Dase"/>
</dbReference>
<dbReference type="PROSITE" id="PS51819">
    <property type="entry name" value="VOC"/>
    <property type="match status" value="1"/>
</dbReference>
<feature type="region of interest" description="Disordered" evidence="1">
    <location>
        <begin position="1"/>
        <end position="24"/>
    </location>
</feature>
<dbReference type="AlphaFoldDB" id="A0A9X2YIY9"/>
<reference evidence="3" key="2">
    <citation type="journal article" date="2022" name="BMC Genomics">
        <title>Comparative genome analysis of mycobacteria focusing on tRNA and non-coding RNA.</title>
        <authorList>
            <person name="Behra P.R.K."/>
            <person name="Pettersson B.M.F."/>
            <person name="Ramesh M."/>
            <person name="Das S."/>
            <person name="Dasgupta S."/>
            <person name="Kirsebom L.A."/>
        </authorList>
    </citation>
    <scope>NUCLEOTIDE SEQUENCE</scope>
    <source>
        <strain evidence="3">DSM 44838</strain>
    </source>
</reference>
<reference evidence="3" key="1">
    <citation type="submission" date="2020-07" db="EMBL/GenBank/DDBJ databases">
        <authorList>
            <person name="Pettersson B.M.F."/>
            <person name="Behra P.R.K."/>
            <person name="Ramesh M."/>
            <person name="Das S."/>
            <person name="Dasgupta S."/>
            <person name="Kirsebom L.A."/>
        </authorList>
    </citation>
    <scope>NUCLEOTIDE SEQUENCE</scope>
    <source>
        <strain evidence="3">DSM 44838</strain>
    </source>
</reference>
<evidence type="ECO:0000256" key="1">
    <source>
        <dbReference type="SAM" id="MobiDB-lite"/>
    </source>
</evidence>
<evidence type="ECO:0000313" key="3">
    <source>
        <dbReference type="EMBL" id="MCV7420238.1"/>
    </source>
</evidence>
<dbReference type="Pfam" id="PF18029">
    <property type="entry name" value="Glyoxalase_6"/>
    <property type="match status" value="1"/>
</dbReference>
<dbReference type="EMBL" id="JACKVK010000004">
    <property type="protein sequence ID" value="MCV7420238.1"/>
    <property type="molecule type" value="Genomic_DNA"/>
</dbReference>
<dbReference type="Gene3D" id="3.10.180.10">
    <property type="entry name" value="2,3-Dihydroxybiphenyl 1,2-Dioxygenase, domain 1"/>
    <property type="match status" value="1"/>
</dbReference>
<dbReference type="InterPro" id="IPR041581">
    <property type="entry name" value="Glyoxalase_6"/>
</dbReference>
<feature type="domain" description="VOC" evidence="2">
    <location>
        <begin position="42"/>
        <end position="158"/>
    </location>
</feature>
<accession>A0A9X2YIY9</accession>
<dbReference type="PANTHER" id="PTHR35908:SF1">
    <property type="entry name" value="CONSERVED PROTEIN"/>
    <property type="match status" value="1"/>
</dbReference>
<comment type="caution">
    <text evidence="3">The sequence shown here is derived from an EMBL/GenBank/DDBJ whole genome shotgun (WGS) entry which is preliminary data.</text>
</comment>